<sequence length="156" mass="17114">MANPDLGAKQICPNCQSKFYDLNRRPAVCPKCGEQFDPEEALKSRRVRARAVTPDYDADDEKEAPAPKEQDGYEDEVDETPEIDEAAEADVAETDDEDGDPTSEPAPGGDDLGVDFAEDEDLGDEDSDDVPFLEDEDEDDLGDEIEGLPDGEDDDR</sequence>
<gene>
    <name evidence="2" type="ORF">G5B46_11205</name>
</gene>
<reference evidence="2" key="1">
    <citation type="submission" date="2020-02" db="EMBL/GenBank/DDBJ databases">
        <authorList>
            <person name="Gao J."/>
            <person name="Sun J."/>
        </authorList>
    </citation>
    <scope>NUCLEOTIDE SEQUENCE</scope>
    <source>
        <strain evidence="2">602-2</strain>
    </source>
</reference>
<evidence type="ECO:0000256" key="1">
    <source>
        <dbReference type="SAM" id="MobiDB-lite"/>
    </source>
</evidence>
<dbReference type="EMBL" id="JAAKGT010000004">
    <property type="protein sequence ID" value="NGM50176.1"/>
    <property type="molecule type" value="Genomic_DNA"/>
</dbReference>
<dbReference type="InterPro" id="IPR012644">
    <property type="entry name" value="CHP02300_FYDLN_acid"/>
</dbReference>
<accession>A0A6G4QX01</accession>
<name>A0A6G4QX01_9CAUL</name>
<feature type="compositionally biased region" description="Acidic residues" evidence="1">
    <location>
        <begin position="72"/>
        <end position="101"/>
    </location>
</feature>
<organism evidence="2">
    <name type="scientific">Caulobacter sp. 602-2</name>
    <dbReference type="NCBI Taxonomy" id="2710887"/>
    <lineage>
        <taxon>Bacteria</taxon>
        <taxon>Pseudomonadati</taxon>
        <taxon>Pseudomonadota</taxon>
        <taxon>Alphaproteobacteria</taxon>
        <taxon>Caulobacterales</taxon>
        <taxon>Caulobacteraceae</taxon>
        <taxon>Caulobacter</taxon>
    </lineage>
</organism>
<dbReference type="AlphaFoldDB" id="A0A6G4QX01"/>
<proteinExistence type="predicted"/>
<feature type="region of interest" description="Disordered" evidence="1">
    <location>
        <begin position="31"/>
        <end position="156"/>
    </location>
</feature>
<protein>
    <submittedName>
        <fullName evidence="2">TIGR02300 family protein</fullName>
    </submittedName>
</protein>
<feature type="compositionally biased region" description="Acidic residues" evidence="1">
    <location>
        <begin position="112"/>
        <end position="156"/>
    </location>
</feature>
<dbReference type="RefSeq" id="WP_165258721.1">
    <property type="nucleotide sequence ID" value="NZ_JAAKGT010000004.1"/>
</dbReference>
<comment type="caution">
    <text evidence="2">The sequence shown here is derived from an EMBL/GenBank/DDBJ whole genome shotgun (WGS) entry which is preliminary data.</text>
</comment>
<evidence type="ECO:0000313" key="2">
    <source>
        <dbReference type="EMBL" id="NGM50176.1"/>
    </source>
</evidence>
<dbReference type="Pfam" id="PF09538">
    <property type="entry name" value="FYDLN_acid"/>
    <property type="match status" value="1"/>
</dbReference>
<dbReference type="NCBIfam" id="TIGR02300">
    <property type="entry name" value="FYDLN_acid"/>
    <property type="match status" value="1"/>
</dbReference>